<dbReference type="InterPro" id="IPR016162">
    <property type="entry name" value="Ald_DH_N"/>
</dbReference>
<dbReference type="InterPro" id="IPR051020">
    <property type="entry name" value="ALDH-related_metabolic_enz"/>
</dbReference>
<dbReference type="PATRIC" id="fig|1813736.3.peg.6111"/>
<dbReference type="OrthoDB" id="9762913at2"/>
<evidence type="ECO:0000256" key="4">
    <source>
        <dbReference type="RuleBase" id="RU003345"/>
    </source>
</evidence>
<dbReference type="PANTHER" id="PTHR42991:SF1">
    <property type="entry name" value="ALDEHYDE DEHYDROGENASE"/>
    <property type="match status" value="1"/>
</dbReference>
<evidence type="ECO:0000256" key="2">
    <source>
        <dbReference type="ARBA" id="ARBA00023002"/>
    </source>
</evidence>
<evidence type="ECO:0000256" key="3">
    <source>
        <dbReference type="PROSITE-ProRule" id="PRU10007"/>
    </source>
</evidence>
<evidence type="ECO:0000259" key="5">
    <source>
        <dbReference type="Pfam" id="PF00171"/>
    </source>
</evidence>
<dbReference type="InterPro" id="IPR016163">
    <property type="entry name" value="Ald_DH_C"/>
</dbReference>
<comment type="similarity">
    <text evidence="1 4">Belongs to the aldehyde dehydrogenase family.</text>
</comment>
<reference evidence="6 7" key="1">
    <citation type="journal article" date="2016" name="Genome Announc.">
        <title>First Complete Genome Sequence of a Subdivision 6 Acidobacterium Strain.</title>
        <authorList>
            <person name="Huang S."/>
            <person name="Vieira S."/>
            <person name="Bunk B."/>
            <person name="Riedel T."/>
            <person name="Sproer C."/>
            <person name="Overmann J."/>
        </authorList>
    </citation>
    <scope>NUCLEOTIDE SEQUENCE [LARGE SCALE GENOMIC DNA]</scope>
    <source>
        <strain evidence="7">DSM 100886 HEG_-6_39</strain>
    </source>
</reference>
<dbReference type="Pfam" id="PF00171">
    <property type="entry name" value="Aldedh"/>
    <property type="match status" value="1"/>
</dbReference>
<keyword evidence="7" id="KW-1185">Reference proteome</keyword>
<dbReference type="AlphaFoldDB" id="A0A143PXG8"/>
<dbReference type="KEGG" id="abac:LuPra_05811"/>
<dbReference type="Proteomes" id="UP000076079">
    <property type="component" value="Chromosome"/>
</dbReference>
<sequence length="477" mass="51114">MSADLRPLFLAGTPRETRTTVEVRSPYDDALVARVSAAGPVEYEEAARACVAAAPVVAALPLHERSRLLRVVSTALRERRETFARCIVQEAGKPLRDARTEVDRAAMTFEVAAEEARRLPGAGEVVPMDLAQHGEGRFALTRRVPLGPIAAISPFNFPLNLVAHKLAPALAAGNPLVLKPASRTPLSALALAGLMHEAGLPPGALSVLPMTRETGDLLVRDDRYRLLTFTGSAEVGWAMKARAGRKKVVLELGGNAAVIVDEGADVAAAAERVAIGGFSYAGQSCISVQRVYVHELAWDAWLEAFVPLVEALVVGDPMDERTAVGPLISADDVDRIETWVREAVQGGGKVLCGGSRRSDRIYAPTVLTGVARHAKVCAEEAFAPVVIVERIANVDEAIDAVNDSAFGLQAGLFTTRIETTLSAFDRLEVGGLLINDVPTYRIDHMPYGGVKDSGLGREGPRYAIEDMTELRLLVVRR</sequence>
<accession>A0A143PXG8</accession>
<dbReference type="STRING" id="1855912.LuPra_05811"/>
<evidence type="ECO:0000313" key="7">
    <source>
        <dbReference type="Proteomes" id="UP000076079"/>
    </source>
</evidence>
<reference evidence="7" key="2">
    <citation type="submission" date="2016-04" db="EMBL/GenBank/DDBJ databases">
        <title>First Complete Genome Sequence of a Subdivision 6 Acidobacterium.</title>
        <authorList>
            <person name="Huang S."/>
            <person name="Vieira S."/>
            <person name="Bunk B."/>
            <person name="Riedel T."/>
            <person name="Sproeer C."/>
            <person name="Overmann J."/>
        </authorList>
    </citation>
    <scope>NUCLEOTIDE SEQUENCE [LARGE SCALE GENOMIC DNA]</scope>
    <source>
        <strain evidence="7">DSM 100886 HEG_-6_39</strain>
    </source>
</reference>
<dbReference type="GO" id="GO:0102984">
    <property type="term" value="F:sulfoacetaldehyde dehydrogenase activity"/>
    <property type="evidence" value="ECO:0007669"/>
    <property type="project" value="UniProtKB-EC"/>
</dbReference>
<dbReference type="PANTHER" id="PTHR42991">
    <property type="entry name" value="ALDEHYDE DEHYDROGENASE"/>
    <property type="match status" value="1"/>
</dbReference>
<dbReference type="Gene3D" id="3.40.309.10">
    <property type="entry name" value="Aldehyde Dehydrogenase, Chain A, domain 2"/>
    <property type="match status" value="1"/>
</dbReference>
<dbReference type="EMBL" id="CP015136">
    <property type="protein sequence ID" value="AMY12534.1"/>
    <property type="molecule type" value="Genomic_DNA"/>
</dbReference>
<gene>
    <name evidence="6" type="primary">safD</name>
    <name evidence="6" type="ORF">LuPra_05811</name>
</gene>
<evidence type="ECO:0000313" key="6">
    <source>
        <dbReference type="EMBL" id="AMY12534.1"/>
    </source>
</evidence>
<dbReference type="InterPro" id="IPR015590">
    <property type="entry name" value="Aldehyde_DH_dom"/>
</dbReference>
<name>A0A143PXG8_LUTPR</name>
<dbReference type="InterPro" id="IPR016161">
    <property type="entry name" value="Ald_DH/histidinol_DH"/>
</dbReference>
<evidence type="ECO:0000256" key="1">
    <source>
        <dbReference type="ARBA" id="ARBA00009986"/>
    </source>
</evidence>
<dbReference type="PROSITE" id="PS00687">
    <property type="entry name" value="ALDEHYDE_DEHYDR_GLU"/>
    <property type="match status" value="1"/>
</dbReference>
<feature type="active site" evidence="3">
    <location>
        <position position="251"/>
    </location>
</feature>
<feature type="domain" description="Aldehyde dehydrogenase" evidence="5">
    <location>
        <begin position="16"/>
        <end position="471"/>
    </location>
</feature>
<protein>
    <submittedName>
        <fullName evidence="6">Sulfoacetaldehyde dehydrogenase</fullName>
        <ecNumber evidence="6">1.2.1.73</ecNumber>
    </submittedName>
</protein>
<dbReference type="SUPFAM" id="SSF53720">
    <property type="entry name" value="ALDH-like"/>
    <property type="match status" value="1"/>
</dbReference>
<dbReference type="Gene3D" id="3.40.605.10">
    <property type="entry name" value="Aldehyde Dehydrogenase, Chain A, domain 1"/>
    <property type="match status" value="1"/>
</dbReference>
<organism evidence="6 7">
    <name type="scientific">Luteitalea pratensis</name>
    <dbReference type="NCBI Taxonomy" id="1855912"/>
    <lineage>
        <taxon>Bacteria</taxon>
        <taxon>Pseudomonadati</taxon>
        <taxon>Acidobacteriota</taxon>
        <taxon>Vicinamibacteria</taxon>
        <taxon>Vicinamibacterales</taxon>
        <taxon>Vicinamibacteraceae</taxon>
        <taxon>Luteitalea</taxon>
    </lineage>
</organism>
<keyword evidence="2 4" id="KW-0560">Oxidoreductase</keyword>
<dbReference type="InterPro" id="IPR029510">
    <property type="entry name" value="Ald_DH_CS_GLU"/>
</dbReference>
<dbReference type="GO" id="GO:0008911">
    <property type="term" value="F:lactaldehyde dehydrogenase (NAD+) activity"/>
    <property type="evidence" value="ECO:0007669"/>
    <property type="project" value="TreeGrafter"/>
</dbReference>
<proteinExistence type="inferred from homology"/>
<dbReference type="EC" id="1.2.1.73" evidence="6"/>